<evidence type="ECO:0000313" key="7">
    <source>
        <dbReference type="Proteomes" id="UP000887320"/>
    </source>
</evidence>
<dbReference type="RefSeq" id="WP_234622662.1">
    <property type="nucleotide sequence ID" value="NZ_JAHWXT010000001.1"/>
</dbReference>
<evidence type="ECO:0000313" key="6">
    <source>
        <dbReference type="EMBL" id="MCF0263419.1"/>
    </source>
</evidence>
<dbReference type="Pfam" id="PF00149">
    <property type="entry name" value="Metallophos"/>
    <property type="match status" value="1"/>
</dbReference>
<reference evidence="6" key="1">
    <citation type="submission" date="2021-07" db="EMBL/GenBank/DDBJ databases">
        <authorList>
            <person name="Fernandez M."/>
            <person name="Pereira P."/>
            <person name="Torres Tejerizo G.A."/>
            <person name="Gonzalez P."/>
            <person name="Agostini E."/>
        </authorList>
    </citation>
    <scope>NUCLEOTIDE SEQUENCE</scope>
    <source>
        <strain evidence="6">SFC 500-1A</strain>
    </source>
</reference>
<sequence length="262" mass="30551">MLLHLSDLHFGTERPECIRAIQKFCAVHKPEVVVVSGDLTQRAKFKEFYACKQFLESLNIPYFVVPGNHDIPLYHVWNRAFRPFGLYQLFFGSLEHSLFTEHFYLIGMNSIRRRYHTRGHISFEQIQNVNQLLTNAPKNKLKIIVSHQPFYTSNEDHHLKDCPALGQFAIKEWGQHQLYALLHGHLHLVAVYDLNQAFALNLKQPVYEVHAGTAVSRRLHKNIPNSFNVIHQDGGFEHYFFDEQLQEFIAKTALKNSELDMI</sequence>
<dbReference type="EMBL" id="JAHWXT010000001">
    <property type="protein sequence ID" value="MCF0263419.1"/>
    <property type="molecule type" value="Genomic_DNA"/>
</dbReference>
<accession>A0A8X8GHH5</accession>
<evidence type="ECO:0000256" key="4">
    <source>
        <dbReference type="ARBA" id="ARBA00025742"/>
    </source>
</evidence>
<comment type="similarity">
    <text evidence="4">Belongs to the cyclic nucleotide phosphodiesterase class-III family.</text>
</comment>
<evidence type="ECO:0000256" key="1">
    <source>
        <dbReference type="ARBA" id="ARBA00022723"/>
    </source>
</evidence>
<evidence type="ECO:0000256" key="2">
    <source>
        <dbReference type="ARBA" id="ARBA00022801"/>
    </source>
</evidence>
<dbReference type="SUPFAM" id="SSF56300">
    <property type="entry name" value="Metallo-dependent phosphatases"/>
    <property type="match status" value="1"/>
</dbReference>
<dbReference type="Gene3D" id="3.60.21.10">
    <property type="match status" value="1"/>
</dbReference>
<organism evidence="6 7">
    <name type="scientific">Acinetobacter guillouiae</name>
    <name type="common">Acinetobacter genomosp. 11</name>
    <dbReference type="NCBI Taxonomy" id="106649"/>
    <lineage>
        <taxon>Bacteria</taxon>
        <taxon>Pseudomonadati</taxon>
        <taxon>Pseudomonadota</taxon>
        <taxon>Gammaproteobacteria</taxon>
        <taxon>Moraxellales</taxon>
        <taxon>Moraxellaceae</taxon>
        <taxon>Acinetobacter</taxon>
    </lineage>
</organism>
<comment type="caution">
    <text evidence="6">The sequence shown here is derived from an EMBL/GenBank/DDBJ whole genome shotgun (WGS) entry which is preliminary data.</text>
</comment>
<keyword evidence="1" id="KW-0479">Metal-binding</keyword>
<protein>
    <submittedName>
        <fullName evidence="6">Metallophosphoesterase</fullName>
    </submittedName>
</protein>
<dbReference type="PANTHER" id="PTHR42988:SF2">
    <property type="entry name" value="CYCLIC NUCLEOTIDE PHOSPHODIESTERASE CBUA0032-RELATED"/>
    <property type="match status" value="1"/>
</dbReference>
<evidence type="ECO:0000259" key="5">
    <source>
        <dbReference type="Pfam" id="PF00149"/>
    </source>
</evidence>
<dbReference type="GO" id="GO:0046872">
    <property type="term" value="F:metal ion binding"/>
    <property type="evidence" value="ECO:0007669"/>
    <property type="project" value="UniProtKB-KW"/>
</dbReference>
<feature type="domain" description="Calcineurin-like phosphoesterase" evidence="5">
    <location>
        <begin position="2"/>
        <end position="187"/>
    </location>
</feature>
<dbReference type="InterPro" id="IPR004843">
    <property type="entry name" value="Calcineurin-like_PHP"/>
</dbReference>
<evidence type="ECO:0000256" key="3">
    <source>
        <dbReference type="ARBA" id="ARBA00023004"/>
    </source>
</evidence>
<keyword evidence="2" id="KW-0378">Hydrolase</keyword>
<dbReference type="InterPro" id="IPR050884">
    <property type="entry name" value="CNP_phosphodiesterase-III"/>
</dbReference>
<name>A0A8X8GHH5_ACIGI</name>
<gene>
    <name evidence="6" type="ORF">KW868_02895</name>
</gene>
<dbReference type="Proteomes" id="UP000887320">
    <property type="component" value="Unassembled WGS sequence"/>
</dbReference>
<dbReference type="AlphaFoldDB" id="A0A8X8GHH5"/>
<keyword evidence="3" id="KW-0408">Iron</keyword>
<proteinExistence type="inferred from homology"/>
<dbReference type="GO" id="GO:0016787">
    <property type="term" value="F:hydrolase activity"/>
    <property type="evidence" value="ECO:0007669"/>
    <property type="project" value="UniProtKB-KW"/>
</dbReference>
<dbReference type="InterPro" id="IPR029052">
    <property type="entry name" value="Metallo-depent_PP-like"/>
</dbReference>
<dbReference type="PANTHER" id="PTHR42988">
    <property type="entry name" value="PHOSPHOHYDROLASE"/>
    <property type="match status" value="1"/>
</dbReference>